<dbReference type="RefSeq" id="XP_060382750.1">
    <property type="nucleotide sequence ID" value="XM_060522491.1"/>
</dbReference>
<proteinExistence type="predicted"/>
<dbReference type="Gene3D" id="3.90.1300.10">
    <property type="entry name" value="Amidase signature (AS) domain"/>
    <property type="match status" value="1"/>
</dbReference>
<feature type="region of interest" description="Disordered" evidence="1">
    <location>
        <begin position="1"/>
        <end position="23"/>
    </location>
</feature>
<comment type="caution">
    <text evidence="3">The sequence shown here is derived from an EMBL/GenBank/DDBJ whole genome shotgun (WGS) entry which is preliminary data.</text>
</comment>
<organism evidence="3 4">
    <name type="scientific">Colletotrichum tamarilloi</name>
    <dbReference type="NCBI Taxonomy" id="1209934"/>
    <lineage>
        <taxon>Eukaryota</taxon>
        <taxon>Fungi</taxon>
        <taxon>Dikarya</taxon>
        <taxon>Ascomycota</taxon>
        <taxon>Pezizomycotina</taxon>
        <taxon>Sordariomycetes</taxon>
        <taxon>Hypocreomycetidae</taxon>
        <taxon>Glomerellales</taxon>
        <taxon>Glomerellaceae</taxon>
        <taxon>Colletotrichum</taxon>
        <taxon>Colletotrichum acutatum species complex</taxon>
    </lineage>
</organism>
<keyword evidence="4" id="KW-1185">Reference proteome</keyword>
<dbReference type="GeneID" id="85406729"/>
<dbReference type="Pfam" id="PF01425">
    <property type="entry name" value="Amidase"/>
    <property type="match status" value="1"/>
</dbReference>
<dbReference type="PANTHER" id="PTHR42678:SF34">
    <property type="entry name" value="OS04G0183300 PROTEIN"/>
    <property type="match status" value="1"/>
</dbReference>
<name>A0ABQ9RBF6_9PEZI</name>
<protein>
    <submittedName>
        <fullName evidence="3">Amidase</fullName>
    </submittedName>
</protein>
<dbReference type="InterPro" id="IPR011051">
    <property type="entry name" value="RmlC_Cupin_sf"/>
</dbReference>
<reference evidence="3 4" key="1">
    <citation type="submission" date="2016-10" db="EMBL/GenBank/DDBJ databases">
        <title>The genome sequence of Colletotrichum fioriniae PJ7.</title>
        <authorList>
            <person name="Baroncelli R."/>
        </authorList>
    </citation>
    <scope>NUCLEOTIDE SEQUENCE [LARGE SCALE GENOMIC DNA]</scope>
    <source>
        <strain evidence="3 4">Tom-12</strain>
    </source>
</reference>
<dbReference type="InterPro" id="IPR014710">
    <property type="entry name" value="RmlC-like_jellyroll"/>
</dbReference>
<accession>A0ABQ9RBF6</accession>
<gene>
    <name evidence="3" type="ORF">CTAM01_06464</name>
</gene>
<dbReference type="EMBL" id="MLFU01000018">
    <property type="protein sequence ID" value="KAK1500529.1"/>
    <property type="molecule type" value="Genomic_DNA"/>
</dbReference>
<evidence type="ECO:0000313" key="4">
    <source>
        <dbReference type="Proteomes" id="UP001227543"/>
    </source>
</evidence>
<feature type="domain" description="Amidase" evidence="2">
    <location>
        <begin position="106"/>
        <end position="566"/>
    </location>
</feature>
<dbReference type="Proteomes" id="UP001227543">
    <property type="component" value="Unassembled WGS sequence"/>
</dbReference>
<dbReference type="PANTHER" id="PTHR42678">
    <property type="entry name" value="AMIDASE"/>
    <property type="match status" value="1"/>
</dbReference>
<sequence>MSPSSTAANSGEDRSRGPPRCVPAPDVGPRQLFAIDITLWNQTGLKLEASIMLSFSLLKATVCLIWPSSGWTTCGQKPASAFPSLLDATLDDLNRGLSSGIFTSVDLVNAYIERIEETTPTLNAVTEINPDAVSIAETLDLIRRQGGPLLGPLHGVPVLIKDNIATADKMNNTAGSYALLGAKVSEDSTVAAKLRKAGAILLGKAHLSQWAECRSSNSSNGWSTYGGQTLGAYYPFQDPSGSSGGSGVASSVGLAWASLGTETAGSILLPSDVNNVVGIKPTLGLTSRYLVVPISEHQDVVGPIARTVKDAAHLLGAIAGVDPSDNYTSKFPFPKTPDYAAACVKGGLLNKRLGIPRHVLHDPQEAPLSNYSVTVFDSAVDILRSAGAEIIDDIVLPGYNMTEISALLTKSLHADFAVAIEKYFGQLATNPYNITTLRELRDWTQHDSREQWPEKNTLSWDNNLAEGLRNTDPEFWDVHLRLLYLTGPQGYTGALKNHSLDAIVLPTAFAVMNAAISGTPVISVPFGRHPDDTEIIKDKTGTLNAVAPNLPFGIGFAGAPFSEETLISIAYDFEQKVQAREVIKPYIKPKSDLEDIVRRRAEVESRKEFVLSVSGNLVPLTVIKGAGHEYIPLPEGENATVADFHSIRTNTKDSPAHFTSGFYKIVAGPARPAHYNFEETKYVLNGQIDILDEATGITHHLVPGDFAFFHVGSKVKFSTKSEGLAFYAVTRPVRVPHPNLKGREEDAKSKL</sequence>
<dbReference type="InterPro" id="IPR023631">
    <property type="entry name" value="Amidase_dom"/>
</dbReference>
<evidence type="ECO:0000313" key="3">
    <source>
        <dbReference type="EMBL" id="KAK1500529.1"/>
    </source>
</evidence>
<dbReference type="InterPro" id="IPR036928">
    <property type="entry name" value="AS_sf"/>
</dbReference>
<dbReference type="SUPFAM" id="SSF51182">
    <property type="entry name" value="RmlC-like cupins"/>
    <property type="match status" value="1"/>
</dbReference>
<dbReference type="SUPFAM" id="SSF75304">
    <property type="entry name" value="Amidase signature (AS) enzymes"/>
    <property type="match status" value="1"/>
</dbReference>
<evidence type="ECO:0000259" key="2">
    <source>
        <dbReference type="Pfam" id="PF01425"/>
    </source>
</evidence>
<evidence type="ECO:0000256" key="1">
    <source>
        <dbReference type="SAM" id="MobiDB-lite"/>
    </source>
</evidence>
<dbReference type="Gene3D" id="2.60.120.10">
    <property type="entry name" value="Jelly Rolls"/>
    <property type="match status" value="1"/>
</dbReference>